<protein>
    <submittedName>
        <fullName evidence="4">Hypothetical_protein</fullName>
    </submittedName>
</protein>
<dbReference type="Proteomes" id="UP001642409">
    <property type="component" value="Unassembled WGS sequence"/>
</dbReference>
<organism evidence="2">
    <name type="scientific">Hexamita inflata</name>
    <dbReference type="NCBI Taxonomy" id="28002"/>
    <lineage>
        <taxon>Eukaryota</taxon>
        <taxon>Metamonada</taxon>
        <taxon>Diplomonadida</taxon>
        <taxon>Hexamitidae</taxon>
        <taxon>Hexamitinae</taxon>
        <taxon>Hexamita</taxon>
    </lineage>
</organism>
<sequence length="152" mass="17348">MECFEFYGDCLHAKNDDYECTYYDDVQQYCYISVQNTAWWVWLILAVTIILLISLVACGVCCCKKQKNVYKKIAGVKGLSEEHSHATSVSLTQNYMPYPQHPNVQNVQPIFPQTYFAQSVYPPMLTGVSNYSAGVQFQHVPHPIDLIPLTIK</sequence>
<gene>
    <name evidence="4" type="ORF">HINF_LOCUS35804</name>
    <name evidence="5" type="ORF">HINF_LOCUS35807</name>
    <name evidence="2" type="ORF">HINF_LOCUS54418</name>
    <name evidence="3" type="ORF">HINF_LOCUS54421</name>
</gene>
<dbReference type="AlphaFoldDB" id="A0AA86QZ93"/>
<dbReference type="EMBL" id="CAXDID020000130">
    <property type="protein sequence ID" value="CAL6035181.1"/>
    <property type="molecule type" value="Genomic_DNA"/>
</dbReference>
<dbReference type="EMBL" id="CATOUU010001009">
    <property type="protein sequence ID" value="CAI9966773.1"/>
    <property type="molecule type" value="Genomic_DNA"/>
</dbReference>
<keyword evidence="1" id="KW-0812">Transmembrane</keyword>
<evidence type="ECO:0000256" key="1">
    <source>
        <dbReference type="SAM" id="Phobius"/>
    </source>
</evidence>
<evidence type="ECO:0000313" key="3">
    <source>
        <dbReference type="EMBL" id="CAI9966776.1"/>
    </source>
</evidence>
<dbReference type="EMBL" id="CATOUU010001009">
    <property type="protein sequence ID" value="CAI9966776.1"/>
    <property type="molecule type" value="Genomic_DNA"/>
</dbReference>
<keyword evidence="1" id="KW-1133">Transmembrane helix</keyword>
<reference evidence="4 6" key="2">
    <citation type="submission" date="2024-07" db="EMBL/GenBank/DDBJ databases">
        <authorList>
            <person name="Akdeniz Z."/>
        </authorList>
    </citation>
    <scope>NUCLEOTIDE SEQUENCE [LARGE SCALE GENOMIC DNA]</scope>
</reference>
<keyword evidence="1" id="KW-0472">Membrane</keyword>
<keyword evidence="6" id="KW-1185">Reference proteome</keyword>
<feature type="transmembrane region" description="Helical" evidence="1">
    <location>
        <begin position="39"/>
        <end position="63"/>
    </location>
</feature>
<comment type="caution">
    <text evidence="2">The sequence shown here is derived from an EMBL/GenBank/DDBJ whole genome shotgun (WGS) entry which is preliminary data.</text>
</comment>
<accession>A0AA86QZ93</accession>
<proteinExistence type="predicted"/>
<evidence type="ECO:0000313" key="6">
    <source>
        <dbReference type="Proteomes" id="UP001642409"/>
    </source>
</evidence>
<name>A0AA86QZ93_9EUKA</name>
<dbReference type="EMBL" id="CAXDID020000130">
    <property type="protein sequence ID" value="CAL6035175.1"/>
    <property type="molecule type" value="Genomic_DNA"/>
</dbReference>
<evidence type="ECO:0000313" key="4">
    <source>
        <dbReference type="EMBL" id="CAL6035175.1"/>
    </source>
</evidence>
<evidence type="ECO:0000313" key="5">
    <source>
        <dbReference type="EMBL" id="CAL6035181.1"/>
    </source>
</evidence>
<reference evidence="2" key="1">
    <citation type="submission" date="2023-06" db="EMBL/GenBank/DDBJ databases">
        <authorList>
            <person name="Kurt Z."/>
        </authorList>
    </citation>
    <scope>NUCLEOTIDE SEQUENCE</scope>
</reference>
<evidence type="ECO:0000313" key="2">
    <source>
        <dbReference type="EMBL" id="CAI9966773.1"/>
    </source>
</evidence>